<name>A0A0H5MI41_YERIN</name>
<gene>
    <name evidence="5" type="ORF">ERS008476_03801</name>
</gene>
<dbReference type="NCBIfam" id="TIGR00027">
    <property type="entry name" value="mthyl_TIGR00027"/>
    <property type="match status" value="1"/>
</dbReference>
<keyword evidence="2 4" id="KW-0489">Methyltransferase</keyword>
<keyword evidence="4" id="KW-0949">S-adenosyl-L-methionine</keyword>
<organism evidence="5 6">
    <name type="scientific">Yersinia intermedia</name>
    <dbReference type="NCBI Taxonomy" id="631"/>
    <lineage>
        <taxon>Bacteria</taxon>
        <taxon>Pseudomonadati</taxon>
        <taxon>Pseudomonadota</taxon>
        <taxon>Gammaproteobacteria</taxon>
        <taxon>Enterobacterales</taxon>
        <taxon>Yersiniaceae</taxon>
        <taxon>Yersinia</taxon>
    </lineage>
</organism>
<dbReference type="AlphaFoldDB" id="A0A0H5MI41"/>
<accession>A0A0H5MI41</accession>
<comment type="function">
    <text evidence="4">Exhibits S-adenosyl-L-methionine-dependent methyltransferase activity.</text>
</comment>
<dbReference type="Pfam" id="PF04072">
    <property type="entry name" value="LCM"/>
    <property type="match status" value="1"/>
</dbReference>
<dbReference type="PANTHER" id="PTHR43619">
    <property type="entry name" value="S-ADENOSYL-L-METHIONINE-DEPENDENT METHYLTRANSFERASE YKTD-RELATED"/>
    <property type="match status" value="1"/>
</dbReference>
<evidence type="ECO:0000313" key="5">
    <source>
        <dbReference type="EMBL" id="CRY56756.1"/>
    </source>
</evidence>
<evidence type="ECO:0000313" key="6">
    <source>
        <dbReference type="Proteomes" id="UP000043316"/>
    </source>
</evidence>
<dbReference type="InterPro" id="IPR011610">
    <property type="entry name" value="SAM_mthyl_Trfase_ML2640-like"/>
</dbReference>
<dbReference type="RefSeq" id="WP_053010232.1">
    <property type="nucleotide sequence ID" value="NZ_CWJI01000016.1"/>
</dbReference>
<dbReference type="InterPro" id="IPR007213">
    <property type="entry name" value="Ppm1/Ppm2/Tcmp"/>
</dbReference>
<protein>
    <recommendedName>
        <fullName evidence="4">S-adenosyl-L-methionine-dependent methyltransferase</fullName>
        <ecNumber evidence="4">2.1.1.-</ecNumber>
    </recommendedName>
</protein>
<keyword evidence="3 5" id="KW-0808">Transferase</keyword>
<evidence type="ECO:0000256" key="3">
    <source>
        <dbReference type="ARBA" id="ARBA00022679"/>
    </source>
</evidence>
<dbReference type="SUPFAM" id="SSF53335">
    <property type="entry name" value="S-adenosyl-L-methionine-dependent methyltransferases"/>
    <property type="match status" value="1"/>
</dbReference>
<dbReference type="EMBL" id="CWJI01000016">
    <property type="protein sequence ID" value="CRY56756.1"/>
    <property type="molecule type" value="Genomic_DNA"/>
</dbReference>
<evidence type="ECO:0000256" key="2">
    <source>
        <dbReference type="ARBA" id="ARBA00022603"/>
    </source>
</evidence>
<evidence type="ECO:0000256" key="1">
    <source>
        <dbReference type="ARBA" id="ARBA00008138"/>
    </source>
</evidence>
<sequence length="307" mass="34486">MLKKAKSGVSATAELTCLLRAKSYGEKRPQLKCDDYVAVILSQTFHSFFSMIQKTFLLGDDVVNLATPVGIYPYIVARTLYIDQIVQKTAGRFSKIFILGAGYDSRAIRFHHSLQHSRIFEIDHPTMQQNKIEKLAKARITPPSNLTFIPIDFNQQNLADTLAALPLQPGEKCLFLLEGLLMYLTHPQVKSLFSAISDYSSDGSQIIFDFVYDHLLVSDHKFVDTSAMTDEYGVKESVEGVRSLGEAWTFGIAEKGLDTFLEQYGLTLLDRADARELEKRLFTDNQGTCLEKINTASCLVYATREIS</sequence>
<comment type="similarity">
    <text evidence="1 4">Belongs to the UPF0677 family.</text>
</comment>
<evidence type="ECO:0000256" key="4">
    <source>
        <dbReference type="RuleBase" id="RU362030"/>
    </source>
</evidence>
<dbReference type="EC" id="2.1.1.-" evidence="4"/>
<proteinExistence type="inferred from homology"/>
<dbReference type="Proteomes" id="UP000043316">
    <property type="component" value="Unassembled WGS sequence"/>
</dbReference>
<dbReference type="Gene3D" id="3.40.50.150">
    <property type="entry name" value="Vaccinia Virus protein VP39"/>
    <property type="match status" value="1"/>
</dbReference>
<dbReference type="InterPro" id="IPR029063">
    <property type="entry name" value="SAM-dependent_MTases_sf"/>
</dbReference>
<dbReference type="GO" id="GO:0008168">
    <property type="term" value="F:methyltransferase activity"/>
    <property type="evidence" value="ECO:0007669"/>
    <property type="project" value="UniProtKB-UniRule"/>
</dbReference>
<dbReference type="PANTHER" id="PTHR43619:SF2">
    <property type="entry name" value="S-ADENOSYL-L-METHIONINE-DEPENDENT METHYLTRANSFERASES SUPERFAMILY PROTEIN"/>
    <property type="match status" value="1"/>
</dbReference>
<reference evidence="6" key="1">
    <citation type="submission" date="2015-03" db="EMBL/GenBank/DDBJ databases">
        <authorList>
            <consortium name="Pathogen Informatics"/>
        </authorList>
    </citation>
    <scope>NUCLEOTIDE SEQUENCE [LARGE SCALE GENOMIC DNA]</scope>
    <source>
        <strain evidence="6">R148</strain>
    </source>
</reference>
<dbReference type="GO" id="GO:0032259">
    <property type="term" value="P:methylation"/>
    <property type="evidence" value="ECO:0007669"/>
    <property type="project" value="UniProtKB-KW"/>
</dbReference>